<dbReference type="Gene3D" id="3.90.550.10">
    <property type="entry name" value="Spore Coat Polysaccharide Biosynthesis Protein SpsA, Chain A"/>
    <property type="match status" value="1"/>
</dbReference>
<evidence type="ECO:0000256" key="3">
    <source>
        <dbReference type="ARBA" id="ARBA00022679"/>
    </source>
</evidence>
<evidence type="ECO:0000256" key="4">
    <source>
        <dbReference type="ARBA" id="ARBA00022898"/>
    </source>
</evidence>
<evidence type="ECO:0000313" key="11">
    <source>
        <dbReference type="Proteomes" id="UP001220509"/>
    </source>
</evidence>
<dbReference type="SUPFAM" id="SSF53448">
    <property type="entry name" value="Nucleotide-diphospho-sugar transferases"/>
    <property type="match status" value="1"/>
</dbReference>
<evidence type="ECO:0000256" key="2">
    <source>
        <dbReference type="ARBA" id="ARBA00022576"/>
    </source>
</evidence>
<dbReference type="EC" id="2.6.1.37" evidence="7"/>
<keyword evidence="11" id="KW-1185">Reference proteome</keyword>
<dbReference type="RefSeq" id="WP_273613734.1">
    <property type="nucleotide sequence ID" value="NZ_CP117416.1"/>
</dbReference>
<proteinExistence type="inferred from homology"/>
<comment type="cofactor">
    <cofactor evidence="1 7">
        <name>pyridoxal 5'-phosphate</name>
        <dbReference type="ChEBI" id="CHEBI:597326"/>
    </cofactor>
</comment>
<dbReference type="InterPro" id="IPR015422">
    <property type="entry name" value="PyrdxlP-dep_Trfase_small"/>
</dbReference>
<dbReference type="SUPFAM" id="SSF53383">
    <property type="entry name" value="PLP-dependent transferases"/>
    <property type="match status" value="1"/>
</dbReference>
<keyword evidence="3 7" id="KW-0808">Transferase</keyword>
<dbReference type="PANTHER" id="PTHR42778:SF1">
    <property type="entry name" value="2-AMINOETHYLPHOSPHONATE--PYRUVATE TRANSAMINASE"/>
    <property type="match status" value="1"/>
</dbReference>
<comment type="function">
    <text evidence="7">Involved in phosphonate degradation.</text>
</comment>
<evidence type="ECO:0000256" key="1">
    <source>
        <dbReference type="ARBA" id="ARBA00001933"/>
    </source>
</evidence>
<evidence type="ECO:0000256" key="6">
    <source>
        <dbReference type="ARBA" id="ARBA00049460"/>
    </source>
</evidence>
<dbReference type="GO" id="GO:0047304">
    <property type="term" value="F:2-aminoethylphosphonate-pyruvate transaminase activity"/>
    <property type="evidence" value="ECO:0007669"/>
    <property type="project" value="UniProtKB-UniRule"/>
</dbReference>
<evidence type="ECO:0000313" key="10">
    <source>
        <dbReference type="EMBL" id="WCT55354.1"/>
    </source>
</evidence>
<dbReference type="InterPro" id="IPR000192">
    <property type="entry name" value="Aminotrans_V_dom"/>
</dbReference>
<evidence type="ECO:0000259" key="8">
    <source>
        <dbReference type="Pfam" id="PF00266"/>
    </source>
</evidence>
<dbReference type="InterPro" id="IPR029044">
    <property type="entry name" value="Nucleotide-diphossugar_trans"/>
</dbReference>
<evidence type="ECO:0000259" key="9">
    <source>
        <dbReference type="Pfam" id="PF12804"/>
    </source>
</evidence>
<dbReference type="GO" id="GO:0019700">
    <property type="term" value="P:organic phosphonate catabolic process"/>
    <property type="evidence" value="ECO:0007669"/>
    <property type="project" value="InterPro"/>
</dbReference>
<feature type="modified residue" description="N6-(pyridoxal phosphate)lysine" evidence="7">
    <location>
        <position position="439"/>
    </location>
</feature>
<dbReference type="HAMAP" id="MF_01376">
    <property type="entry name" value="PhnW_aminotrans_5"/>
    <property type="match status" value="1"/>
</dbReference>
<dbReference type="GO" id="GO:0016779">
    <property type="term" value="F:nucleotidyltransferase activity"/>
    <property type="evidence" value="ECO:0007669"/>
    <property type="project" value="UniProtKB-ARBA"/>
</dbReference>
<feature type="domain" description="Aminotransferase class V" evidence="8">
    <location>
        <begin position="300"/>
        <end position="576"/>
    </location>
</feature>
<dbReference type="AlphaFoldDB" id="A0AAX3LZM0"/>
<dbReference type="Gene3D" id="3.40.640.10">
    <property type="entry name" value="Type I PLP-dependent aspartate aminotransferase-like (Major domain)"/>
    <property type="match status" value="1"/>
</dbReference>
<dbReference type="PANTHER" id="PTHR42778">
    <property type="entry name" value="2-AMINOETHYLPHOSPHONATE--PYRUVATE TRANSAMINASE"/>
    <property type="match status" value="1"/>
</dbReference>
<comment type="subunit">
    <text evidence="7">Homodimer.</text>
</comment>
<keyword evidence="2 7" id="KW-0032">Aminotransferase</keyword>
<evidence type="ECO:0000256" key="5">
    <source>
        <dbReference type="ARBA" id="ARBA00023317"/>
    </source>
</evidence>
<dbReference type="CDD" id="cd02523">
    <property type="entry name" value="PC_cytidylyltransferase"/>
    <property type="match status" value="1"/>
</dbReference>
<dbReference type="Proteomes" id="UP001220509">
    <property type="component" value="Chromosome"/>
</dbReference>
<dbReference type="InterPro" id="IPR012703">
    <property type="entry name" value="NH2EtPonate_pyrv_transaminase"/>
</dbReference>
<dbReference type="Pfam" id="PF12804">
    <property type="entry name" value="NTP_transf_3"/>
    <property type="match status" value="1"/>
</dbReference>
<protein>
    <recommendedName>
        <fullName evidence="7">2-aminoethylphosphonate--pyruvate transaminase</fullName>
        <ecNumber evidence="7">2.6.1.37</ecNumber>
    </recommendedName>
    <alternativeName>
        <fullName evidence="7">2-aminoethylphosphonate aminotransferase</fullName>
    </alternativeName>
    <alternativeName>
        <fullName evidence="7">AEP transaminase</fullName>
        <shortName evidence="7">AEPT</shortName>
    </alternativeName>
</protein>
<dbReference type="InterPro" id="IPR015424">
    <property type="entry name" value="PyrdxlP-dep_Trfase"/>
</dbReference>
<keyword evidence="4 7" id="KW-0663">Pyridoxal phosphate</keyword>
<dbReference type="EMBL" id="CP117416">
    <property type="protein sequence ID" value="WCT55354.1"/>
    <property type="molecule type" value="Genomic_DNA"/>
</dbReference>
<keyword evidence="5 7" id="KW-0670">Pyruvate</keyword>
<reference evidence="10 11" key="1">
    <citation type="submission" date="2023-02" db="EMBL/GenBank/DDBJ databases">
        <title>Genome sequence of Paenibacillus kyungheensis KACC 18744.</title>
        <authorList>
            <person name="Kim S."/>
            <person name="Heo J."/>
            <person name="Kwon S.-W."/>
        </authorList>
    </citation>
    <scope>NUCLEOTIDE SEQUENCE [LARGE SCALE GENOMIC DNA]</scope>
    <source>
        <strain evidence="10 11">KACC 18744</strain>
    </source>
</reference>
<comment type="similarity">
    <text evidence="7">Belongs to the class-V pyridoxal-phosphate-dependent aminotransferase family. PhnW subfamily.</text>
</comment>
<dbReference type="InterPro" id="IPR025877">
    <property type="entry name" value="MobA-like_NTP_Trfase"/>
</dbReference>
<dbReference type="NCBIfam" id="NF010006">
    <property type="entry name" value="PRK13479.1"/>
    <property type="match status" value="1"/>
</dbReference>
<name>A0AAX3LZM0_9BACL</name>
<gene>
    <name evidence="7" type="primary">phnW</name>
    <name evidence="10" type="ORF">PQ456_19745</name>
</gene>
<dbReference type="InterPro" id="IPR015421">
    <property type="entry name" value="PyrdxlP-dep_Trfase_major"/>
</dbReference>
<sequence>MVNTAVIVAAGLGSRLKERTTHQPKGFVEIDGLAIVERSIQQLIASGITHIVIGTGYLSAFYEELAGKYPQINCVHNKDYQDSGSMYTLYQMRDTLDSDFLLLESDLLYDPSGLKYLLHDSTQDIILASGTTHSNDEVYIEYDHNHFLVNMSKQLSVLKSADAELVGICKISIDTYKRMCQWSAEVFAQHWKWDYEQALVAVSKNKPLLVQKIEHYVWCEIDTEEHLVRAKQDIYPKLQHITEQSFPVRRNILLNPGPATTTDTVKLAQVIPDICPRETEFGELMKWTADQLTSFVAPIDQFTTVLFGGSGTAAVEAVLSSVVGEGKLLIISNGAYGERMAEIVGAYGIDHEVFASSPIMPLAFDEIEQVLQHNSNVFTHVAVVHHETTSGILNDIHKLGQLCARYNIDLIADAMSSYGAIPIDMLHSHISFLISSSNKNLQGMAGISFVIANRAKLQALQNHTPRNYYLNLYRQYEYFEKTGQMRFTPPVQTFYALKQAIIETQQEGIAERYQRYTHSWETLIAGLDQLELQYLVPLEHHSKIITTIQEPTIDGYDFDQMHDYLYRYGITIYPGKIGKLSSFRIANIGEIDHQDITYFLEKLGDYLNTIR</sequence>
<comment type="catalytic activity">
    <reaction evidence="6 7">
        <text>(2-aminoethyl)phosphonate + pyruvate = phosphonoacetaldehyde + L-alanine</text>
        <dbReference type="Rhea" id="RHEA:17021"/>
        <dbReference type="ChEBI" id="CHEBI:15361"/>
        <dbReference type="ChEBI" id="CHEBI:57418"/>
        <dbReference type="ChEBI" id="CHEBI:57972"/>
        <dbReference type="ChEBI" id="CHEBI:58383"/>
        <dbReference type="EC" id="2.6.1.37"/>
    </reaction>
</comment>
<dbReference type="Gene3D" id="3.90.1150.10">
    <property type="entry name" value="Aspartate Aminotransferase, domain 1"/>
    <property type="match status" value="1"/>
</dbReference>
<accession>A0AAX3LZM0</accession>
<dbReference type="Pfam" id="PF00266">
    <property type="entry name" value="Aminotran_5"/>
    <property type="match status" value="1"/>
</dbReference>
<dbReference type="NCBIfam" id="TIGR03301">
    <property type="entry name" value="PhnW-AepZ"/>
    <property type="match status" value="1"/>
</dbReference>
<dbReference type="KEGG" id="pka:PQ456_19745"/>
<feature type="domain" description="MobA-like NTP transferase" evidence="9">
    <location>
        <begin position="5"/>
        <end position="127"/>
    </location>
</feature>
<evidence type="ECO:0000256" key="7">
    <source>
        <dbReference type="HAMAP-Rule" id="MF_01376"/>
    </source>
</evidence>
<organism evidence="10 11">
    <name type="scientific">Paenibacillus kyungheensis</name>
    <dbReference type="NCBI Taxonomy" id="1452732"/>
    <lineage>
        <taxon>Bacteria</taxon>
        <taxon>Bacillati</taxon>
        <taxon>Bacillota</taxon>
        <taxon>Bacilli</taxon>
        <taxon>Bacillales</taxon>
        <taxon>Paenibacillaceae</taxon>
        <taxon>Paenibacillus</taxon>
    </lineage>
</organism>